<evidence type="ECO:0000313" key="2">
    <source>
        <dbReference type="EMBL" id="MDR6867701.1"/>
    </source>
</evidence>
<feature type="domain" description="HTH cro/C1-type" evidence="1">
    <location>
        <begin position="11"/>
        <end position="66"/>
    </location>
</feature>
<dbReference type="Proteomes" id="UP001259347">
    <property type="component" value="Unassembled WGS sequence"/>
</dbReference>
<protein>
    <submittedName>
        <fullName evidence="2">Transcriptional regulator with XRE-family HTH domain</fullName>
    </submittedName>
</protein>
<comment type="caution">
    <text evidence="2">The sequence shown here is derived from an EMBL/GenBank/DDBJ whole genome shotgun (WGS) entry which is preliminary data.</text>
</comment>
<keyword evidence="3" id="KW-1185">Reference proteome</keyword>
<proteinExistence type="predicted"/>
<evidence type="ECO:0000259" key="1">
    <source>
        <dbReference type="PROSITE" id="PS50943"/>
    </source>
</evidence>
<accession>A0ABU1SDM5</accession>
<dbReference type="InterPro" id="IPR001387">
    <property type="entry name" value="Cro/C1-type_HTH"/>
</dbReference>
<dbReference type="InterPro" id="IPR010982">
    <property type="entry name" value="Lambda_DNA-bd_dom_sf"/>
</dbReference>
<name>A0ABU1SDM5_9MICO</name>
<dbReference type="RefSeq" id="WP_310020753.1">
    <property type="nucleotide sequence ID" value="NZ_JAVDUM010000009.1"/>
</dbReference>
<sequence>MMAEKMSGAEIAATRHMLGLSQSELAAALGVGRDAVKDWESGRFSARAGVVADLAALRETHDTEAIRLIAGARDGIPITLPRGPRPQGWYLALGARILAAEPDAMLDWAE</sequence>
<dbReference type="Gene3D" id="1.10.260.40">
    <property type="entry name" value="lambda repressor-like DNA-binding domains"/>
    <property type="match status" value="1"/>
</dbReference>
<reference evidence="2 3" key="1">
    <citation type="submission" date="2023-07" db="EMBL/GenBank/DDBJ databases">
        <title>Sorghum-associated microbial communities from plants grown in Nebraska, USA.</title>
        <authorList>
            <person name="Schachtman D."/>
        </authorList>
    </citation>
    <scope>NUCLEOTIDE SEQUENCE [LARGE SCALE GENOMIC DNA]</scope>
    <source>
        <strain evidence="2 3">2980</strain>
    </source>
</reference>
<gene>
    <name evidence="2" type="ORF">J2Y69_002305</name>
</gene>
<organism evidence="2 3">
    <name type="scientific">Microbacterium resistens</name>
    <dbReference type="NCBI Taxonomy" id="156977"/>
    <lineage>
        <taxon>Bacteria</taxon>
        <taxon>Bacillati</taxon>
        <taxon>Actinomycetota</taxon>
        <taxon>Actinomycetes</taxon>
        <taxon>Micrococcales</taxon>
        <taxon>Microbacteriaceae</taxon>
        <taxon>Microbacterium</taxon>
    </lineage>
</organism>
<dbReference type="EMBL" id="JAVDUM010000009">
    <property type="protein sequence ID" value="MDR6867701.1"/>
    <property type="molecule type" value="Genomic_DNA"/>
</dbReference>
<dbReference type="CDD" id="cd00093">
    <property type="entry name" value="HTH_XRE"/>
    <property type="match status" value="1"/>
</dbReference>
<dbReference type="PROSITE" id="PS50943">
    <property type="entry name" value="HTH_CROC1"/>
    <property type="match status" value="1"/>
</dbReference>
<dbReference type="SMART" id="SM00530">
    <property type="entry name" value="HTH_XRE"/>
    <property type="match status" value="1"/>
</dbReference>
<dbReference type="SUPFAM" id="SSF47413">
    <property type="entry name" value="lambda repressor-like DNA-binding domains"/>
    <property type="match status" value="1"/>
</dbReference>
<dbReference type="Pfam" id="PF13560">
    <property type="entry name" value="HTH_31"/>
    <property type="match status" value="1"/>
</dbReference>
<evidence type="ECO:0000313" key="3">
    <source>
        <dbReference type="Proteomes" id="UP001259347"/>
    </source>
</evidence>